<dbReference type="Pfam" id="PF11209">
    <property type="entry name" value="LmeA"/>
    <property type="match status" value="1"/>
</dbReference>
<dbReference type="AlphaFoldDB" id="A0A7K0DFX0"/>
<evidence type="ECO:0000313" key="4">
    <source>
        <dbReference type="Proteomes" id="UP000431401"/>
    </source>
</evidence>
<keyword evidence="2" id="KW-0812">Transmembrane</keyword>
<keyword evidence="2" id="KW-0472">Membrane</keyword>
<dbReference type="EMBL" id="WEGI01000001">
    <property type="protein sequence ID" value="MQY24695.1"/>
    <property type="molecule type" value="Genomic_DNA"/>
</dbReference>
<sequence>MDPRAAERHNRYRAYMGNSPGNSHPSGTHAGPVTNDGPARGEAGRRGILARRVIGAVVLVAAVAVLADFTAAAYSEYRVSRSLRTGAQLSADPEVTVHGFPFLVQAVRGTYRTVDIRARAVRPDIPGEIVVEATLSRAHVPPGDLADVHLHSVPVDEVAGRMRIEPVELGRLFRIPDLSVQLKPVDKDKSDDGSAGADGSANTDGSDLSADGQTNTVSKLVLTGTILTGIEPRTTQRVSVQADLLLDGDQVRIIATDLYKDKEKDSATAPISTPVVEGPLLDKSVVLSRFTRTIDTRDLPFGVHPNKVKTEYGGIVVEGKGEDVTVDMDRFARP</sequence>
<feature type="transmembrane region" description="Helical" evidence="2">
    <location>
        <begin position="53"/>
        <end position="74"/>
    </location>
</feature>
<dbReference type="Proteomes" id="UP000431401">
    <property type="component" value="Unassembled WGS sequence"/>
</dbReference>
<proteinExistence type="predicted"/>
<evidence type="ECO:0000313" key="3">
    <source>
        <dbReference type="EMBL" id="MQY24695.1"/>
    </source>
</evidence>
<organism evidence="3 4">
    <name type="scientific">Nocardia aurantia</name>
    <dbReference type="NCBI Taxonomy" id="2585199"/>
    <lineage>
        <taxon>Bacteria</taxon>
        <taxon>Bacillati</taxon>
        <taxon>Actinomycetota</taxon>
        <taxon>Actinomycetes</taxon>
        <taxon>Mycobacteriales</taxon>
        <taxon>Nocardiaceae</taxon>
        <taxon>Nocardia</taxon>
    </lineage>
</organism>
<feature type="region of interest" description="Disordered" evidence="1">
    <location>
        <begin position="1"/>
        <end position="40"/>
    </location>
</feature>
<evidence type="ECO:0000256" key="1">
    <source>
        <dbReference type="SAM" id="MobiDB-lite"/>
    </source>
</evidence>
<accession>A0A7K0DFX0</accession>
<evidence type="ECO:0000256" key="2">
    <source>
        <dbReference type="SAM" id="Phobius"/>
    </source>
</evidence>
<evidence type="ECO:0008006" key="5">
    <source>
        <dbReference type="Google" id="ProtNLM"/>
    </source>
</evidence>
<reference evidence="3 4" key="1">
    <citation type="submission" date="2019-10" db="EMBL/GenBank/DDBJ databases">
        <title>Nocardia macrotermitis sp. nov. and Nocardia aurantia sp. nov., isolated from the gut of fungus growing-termite Macrotermes natalensis.</title>
        <authorList>
            <person name="Benndorf R."/>
            <person name="Schwitalla J."/>
            <person name="Martin K."/>
            <person name="De Beer W."/>
            <person name="Kaster A.-K."/>
            <person name="Vollmers J."/>
            <person name="Poulsen M."/>
            <person name="Beemelmanns C."/>
        </authorList>
    </citation>
    <scope>NUCLEOTIDE SEQUENCE [LARGE SCALE GENOMIC DNA]</scope>
    <source>
        <strain evidence="3 4">RB56</strain>
    </source>
</reference>
<comment type="caution">
    <text evidence="3">The sequence shown here is derived from an EMBL/GenBank/DDBJ whole genome shotgun (WGS) entry which is preliminary data.</text>
</comment>
<name>A0A7K0DFX0_9NOCA</name>
<protein>
    <recommendedName>
        <fullName evidence="5">DUF2993 domain-containing protein</fullName>
    </recommendedName>
</protein>
<dbReference type="InterPro" id="IPR021373">
    <property type="entry name" value="DUF2993"/>
</dbReference>
<feature type="region of interest" description="Disordered" evidence="1">
    <location>
        <begin position="184"/>
        <end position="212"/>
    </location>
</feature>
<gene>
    <name evidence="3" type="ORF">NRB56_02440</name>
</gene>
<keyword evidence="2" id="KW-1133">Transmembrane helix</keyword>
<feature type="compositionally biased region" description="Low complexity" evidence="1">
    <location>
        <begin position="193"/>
        <end position="207"/>
    </location>
</feature>
<keyword evidence="4" id="KW-1185">Reference proteome</keyword>